<comment type="caution">
    <text evidence="1">The sequence shown here is derived from an EMBL/GenBank/DDBJ whole genome shotgun (WGS) entry which is preliminary data.</text>
</comment>
<evidence type="ECO:0000313" key="2">
    <source>
        <dbReference type="Proteomes" id="UP000278006"/>
    </source>
</evidence>
<organism evidence="1 2">
    <name type="scientific">Corticibacter populi</name>
    <dbReference type="NCBI Taxonomy" id="1550736"/>
    <lineage>
        <taxon>Bacteria</taxon>
        <taxon>Pseudomonadati</taxon>
        <taxon>Pseudomonadota</taxon>
        <taxon>Betaproteobacteria</taxon>
        <taxon>Burkholderiales</taxon>
        <taxon>Comamonadaceae</taxon>
        <taxon>Corticibacter</taxon>
    </lineage>
</organism>
<dbReference type="EMBL" id="RDQO01000001">
    <property type="protein sequence ID" value="RMX08184.1"/>
    <property type="molecule type" value="Genomic_DNA"/>
</dbReference>
<dbReference type="OrthoDB" id="6870466at2"/>
<accession>A0A3M6QYU2</accession>
<dbReference type="AlphaFoldDB" id="A0A3M6QYU2"/>
<gene>
    <name evidence="1" type="ORF">D8I35_03465</name>
</gene>
<dbReference type="Proteomes" id="UP000278006">
    <property type="component" value="Unassembled WGS sequence"/>
</dbReference>
<keyword evidence="2" id="KW-1185">Reference proteome</keyword>
<evidence type="ECO:0000313" key="1">
    <source>
        <dbReference type="EMBL" id="RMX08184.1"/>
    </source>
</evidence>
<name>A0A3M6QYU2_9BURK</name>
<reference evidence="1 2" key="1">
    <citation type="submission" date="2018-10" db="EMBL/GenBank/DDBJ databases">
        <title>Draft genome of Cortibacter populi DSM10536.</title>
        <authorList>
            <person name="Bernier A.-M."/>
            <person name="Bernard K."/>
        </authorList>
    </citation>
    <scope>NUCLEOTIDE SEQUENCE [LARGE SCALE GENOMIC DNA]</scope>
    <source>
        <strain evidence="1 2">DSM 105136</strain>
    </source>
</reference>
<dbReference type="RefSeq" id="WP_122226307.1">
    <property type="nucleotide sequence ID" value="NZ_RDQO01000001.1"/>
</dbReference>
<proteinExistence type="predicted"/>
<sequence>MSSEALLKEVGTLVSILNEGAPVALGAIPWASPVVSFGNPAVSKVATLGLNPSNLEFVDRVGEQLLEPYNRFESLGSLRATNWSEVARLGVQRIWETCEDYFFRNPYDQWFKRLDRILAKTGASYYSRIGESACHLDLVPFATANKWSALPRGHQARLIELGAPSLARTLSASDIRVLVLNGATVVREFSRLVVADSLRSQVEPSWALQDGRVQGISYIGRISEVGSIPLRRKLLVLGFNHNIQSSFGVTTQAIANISTWIGRQSAGVLV</sequence>
<protein>
    <submittedName>
        <fullName evidence="1">Uncharacterized protein</fullName>
    </submittedName>
</protein>